<evidence type="ECO:0000256" key="4">
    <source>
        <dbReference type="ARBA" id="ARBA00023136"/>
    </source>
</evidence>
<dbReference type="EMBL" id="VNKQ01000011">
    <property type="protein sequence ID" value="KAG0647859.1"/>
    <property type="molecule type" value="Genomic_DNA"/>
</dbReference>
<feature type="transmembrane region" description="Helical" evidence="5">
    <location>
        <begin position="42"/>
        <end position="65"/>
    </location>
</feature>
<keyword evidence="4 5" id="KW-0472">Membrane</keyword>
<keyword evidence="2 5" id="KW-0812">Transmembrane</keyword>
<gene>
    <name evidence="6" type="ORF">D0Z07_5722</name>
</gene>
<name>A0A9P6VHG4_9HELO</name>
<keyword evidence="3 5" id="KW-1133">Transmembrane helix</keyword>
<dbReference type="Proteomes" id="UP000785200">
    <property type="component" value="Unassembled WGS sequence"/>
</dbReference>
<evidence type="ECO:0000256" key="2">
    <source>
        <dbReference type="ARBA" id="ARBA00022692"/>
    </source>
</evidence>
<evidence type="ECO:0000313" key="6">
    <source>
        <dbReference type="EMBL" id="KAG0647859.1"/>
    </source>
</evidence>
<dbReference type="AlphaFoldDB" id="A0A9P6VHG4"/>
<protein>
    <submittedName>
        <fullName evidence="6">Rtm1</fullName>
    </submittedName>
</protein>
<evidence type="ECO:0000313" key="7">
    <source>
        <dbReference type="Proteomes" id="UP000785200"/>
    </source>
</evidence>
<reference evidence="6" key="1">
    <citation type="submission" date="2019-07" db="EMBL/GenBank/DDBJ databases">
        <title>Hyphodiscus hymeniophilus genome sequencing and assembly.</title>
        <authorList>
            <person name="Kramer G."/>
            <person name="Nodwell J."/>
        </authorList>
    </citation>
    <scope>NUCLEOTIDE SEQUENCE</scope>
    <source>
        <strain evidence="6">ATCC 34498</strain>
    </source>
</reference>
<feature type="transmembrane region" description="Helical" evidence="5">
    <location>
        <begin position="77"/>
        <end position="99"/>
    </location>
</feature>
<dbReference type="GO" id="GO:0016020">
    <property type="term" value="C:membrane"/>
    <property type="evidence" value="ECO:0007669"/>
    <property type="project" value="UniProtKB-SubCell"/>
</dbReference>
<feature type="transmembrane region" description="Helical" evidence="5">
    <location>
        <begin position="119"/>
        <end position="143"/>
    </location>
</feature>
<dbReference type="Pfam" id="PF04479">
    <property type="entry name" value="RTA1"/>
    <property type="match status" value="1"/>
</dbReference>
<evidence type="ECO:0000256" key="3">
    <source>
        <dbReference type="ARBA" id="ARBA00022989"/>
    </source>
</evidence>
<feature type="transmembrane region" description="Helical" evidence="5">
    <location>
        <begin position="16"/>
        <end position="35"/>
    </location>
</feature>
<dbReference type="PANTHER" id="PTHR31465">
    <property type="entry name" value="PROTEIN RTA1-RELATED"/>
    <property type="match status" value="1"/>
</dbReference>
<feature type="transmembrane region" description="Helical" evidence="5">
    <location>
        <begin position="155"/>
        <end position="178"/>
    </location>
</feature>
<feature type="transmembrane region" description="Helical" evidence="5">
    <location>
        <begin position="234"/>
        <end position="254"/>
    </location>
</feature>
<dbReference type="OrthoDB" id="3358017at2759"/>
<organism evidence="6 7">
    <name type="scientific">Hyphodiscus hymeniophilus</name>
    <dbReference type="NCBI Taxonomy" id="353542"/>
    <lineage>
        <taxon>Eukaryota</taxon>
        <taxon>Fungi</taxon>
        <taxon>Dikarya</taxon>
        <taxon>Ascomycota</taxon>
        <taxon>Pezizomycotina</taxon>
        <taxon>Leotiomycetes</taxon>
        <taxon>Helotiales</taxon>
        <taxon>Hyphodiscaceae</taxon>
        <taxon>Hyphodiscus</taxon>
    </lineage>
</organism>
<evidence type="ECO:0000256" key="5">
    <source>
        <dbReference type="SAM" id="Phobius"/>
    </source>
</evidence>
<keyword evidence="7" id="KW-1185">Reference proteome</keyword>
<comment type="caution">
    <text evidence="6">The sequence shown here is derived from an EMBL/GenBank/DDBJ whole genome shotgun (WGS) entry which is preliminary data.</text>
</comment>
<evidence type="ECO:0000256" key="1">
    <source>
        <dbReference type="ARBA" id="ARBA00004141"/>
    </source>
</evidence>
<proteinExistence type="predicted"/>
<feature type="transmembrane region" description="Helical" evidence="5">
    <location>
        <begin position="199"/>
        <end position="222"/>
    </location>
</feature>
<comment type="subcellular location">
    <subcellularLocation>
        <location evidence="1">Membrane</location>
        <topology evidence="1">Multi-pass membrane protein</topology>
    </subcellularLocation>
</comment>
<accession>A0A9P6VHG4</accession>
<sequence length="277" mass="31146">MAAESDFRYYHYNPSLAAAAIFTVLFSLTSLLHLYQLIRARTWYFIPLVVGAIFEVIGYIARIISSNQSPNWTLGPFIIQSITLLVAPALFAASIYMVLGRIIVAIDGEKFSLIRKKWLTKIFVTSDVFSFLVLSSGAGILSGKNGNNQSLGQDIILAGLVIQIIGFGIFVFVALLFHKRMFKNPTPVSLQSDMPWEKHLYTLYFVSLLIMVRSLIRVIEYIQGNDGYILGHEVFLYIFDGTLMFIVVAVFNGIHPSELIPGRKKISHERDVSMEPL</sequence>
<dbReference type="InterPro" id="IPR007568">
    <property type="entry name" value="RTA1"/>
</dbReference>
<dbReference type="PANTHER" id="PTHR31465:SF35">
    <property type="entry name" value="RTA1 DOMAIN PROTEIN-RELATED"/>
    <property type="match status" value="1"/>
</dbReference>